<evidence type="ECO:0000313" key="10">
    <source>
        <dbReference type="Proteomes" id="UP000005237"/>
    </source>
</evidence>
<dbReference type="GO" id="GO:0005576">
    <property type="term" value="C:extracellular region"/>
    <property type="evidence" value="ECO:0007669"/>
    <property type="project" value="UniProtKB-SubCell"/>
</dbReference>
<organism evidence="9 10">
    <name type="scientific">Caenorhabditis japonica</name>
    <dbReference type="NCBI Taxonomy" id="281687"/>
    <lineage>
        <taxon>Eukaryota</taxon>
        <taxon>Metazoa</taxon>
        <taxon>Ecdysozoa</taxon>
        <taxon>Nematoda</taxon>
        <taxon>Chromadorea</taxon>
        <taxon>Rhabditida</taxon>
        <taxon>Rhabditina</taxon>
        <taxon>Rhabditomorpha</taxon>
        <taxon>Rhabditoidea</taxon>
        <taxon>Rhabditidae</taxon>
        <taxon>Peloderinae</taxon>
        <taxon>Caenorhabditis</taxon>
    </lineage>
</organism>
<reference evidence="9" key="2">
    <citation type="submission" date="2022-06" db="UniProtKB">
        <authorList>
            <consortium name="EnsemblMetazoa"/>
        </authorList>
    </citation>
    <scope>IDENTIFICATION</scope>
    <source>
        <strain evidence="9">DF5081</strain>
    </source>
</reference>
<reference evidence="10" key="1">
    <citation type="submission" date="2010-08" db="EMBL/GenBank/DDBJ databases">
        <authorList>
            <consortium name="Caenorhabditis japonica Sequencing Consortium"/>
            <person name="Wilson R.K."/>
        </authorList>
    </citation>
    <scope>NUCLEOTIDE SEQUENCE [LARGE SCALE GENOMIC DNA]</scope>
    <source>
        <strain evidence="10">DF5081</strain>
    </source>
</reference>
<keyword evidence="10" id="KW-1185">Reference proteome</keyword>
<comment type="similarity">
    <text evidence="2">Belongs to the FARP (FMRFamide related peptide) family.</text>
</comment>
<dbReference type="PANTHER" id="PTHR20986:SF17">
    <property type="entry name" value="FMRFAMIDE-LIKE NEUROPEPTIDE 18"/>
    <property type="match status" value="1"/>
</dbReference>
<keyword evidence="3" id="KW-0964">Secreted</keyword>
<name>A0A8R1HVH0_CAEJA</name>
<evidence type="ECO:0000313" key="9">
    <source>
        <dbReference type="EnsemblMetazoa" id="CJA10836.1"/>
    </source>
</evidence>
<dbReference type="AlphaFoldDB" id="A0A8R1HVH0"/>
<dbReference type="Proteomes" id="UP000005237">
    <property type="component" value="Unassembled WGS sequence"/>
</dbReference>
<proteinExistence type="inferred from homology"/>
<evidence type="ECO:0000256" key="4">
    <source>
        <dbReference type="ARBA" id="ARBA00022685"/>
    </source>
</evidence>
<dbReference type="InterPro" id="IPR051041">
    <property type="entry name" value="FMRFamide-related_np"/>
</dbReference>
<evidence type="ECO:0000256" key="8">
    <source>
        <dbReference type="SAM" id="SignalP"/>
    </source>
</evidence>
<keyword evidence="7" id="KW-0527">Neuropeptide</keyword>
<keyword evidence="5 8" id="KW-0732">Signal</keyword>
<evidence type="ECO:0000256" key="1">
    <source>
        <dbReference type="ARBA" id="ARBA00004613"/>
    </source>
</evidence>
<protein>
    <submittedName>
        <fullName evidence="9">Uncharacterized protein</fullName>
    </submittedName>
</protein>
<evidence type="ECO:0000256" key="7">
    <source>
        <dbReference type="ARBA" id="ARBA00023320"/>
    </source>
</evidence>
<sequence length="190" mass="21728">MQRWLGVLLIALCCSLQGLSAYTEPIYEIVEEDVPVEDFEALRNNEKPDGRVFNKRDFDGAMPGVLRFGKRGGVWEKRDSSVQKKEMPGVLRFGKRAYFDEKKSVPGVLRFGKRDVPMDKREIPGVLRFGKRDYMAELFDKRSEVPGVLRFGKRGVPGVLRFGKRSDFEEHYAGVLLKKSVPGVLRFGRK</sequence>
<dbReference type="PANTHER" id="PTHR20986">
    <property type="entry name" value="FMRFAMIDE-RELATED PEPTIDES"/>
    <property type="match status" value="1"/>
</dbReference>
<feature type="signal peptide" evidence="8">
    <location>
        <begin position="1"/>
        <end position="21"/>
    </location>
</feature>
<accession>A0A8R1HVH0</accession>
<evidence type="ECO:0000256" key="2">
    <source>
        <dbReference type="ARBA" id="ARBA00006356"/>
    </source>
</evidence>
<dbReference type="OMA" id="TEPIYEI"/>
<feature type="chain" id="PRO_5035779065" evidence="8">
    <location>
        <begin position="22"/>
        <end position="190"/>
    </location>
</feature>
<evidence type="ECO:0000256" key="3">
    <source>
        <dbReference type="ARBA" id="ARBA00022525"/>
    </source>
</evidence>
<evidence type="ECO:0000256" key="5">
    <source>
        <dbReference type="ARBA" id="ARBA00022729"/>
    </source>
</evidence>
<dbReference type="EnsemblMetazoa" id="CJA10836.1">
    <property type="protein sequence ID" value="CJA10836.1"/>
    <property type="gene ID" value="WBGene00130040"/>
</dbReference>
<dbReference type="GO" id="GO:0007218">
    <property type="term" value="P:neuropeptide signaling pathway"/>
    <property type="evidence" value="ECO:0007669"/>
    <property type="project" value="UniProtKB-KW"/>
</dbReference>
<comment type="subcellular location">
    <subcellularLocation>
        <location evidence="1">Secreted</location>
    </subcellularLocation>
</comment>
<keyword evidence="6" id="KW-0027">Amidation</keyword>
<evidence type="ECO:0000256" key="6">
    <source>
        <dbReference type="ARBA" id="ARBA00022815"/>
    </source>
</evidence>
<keyword evidence="4" id="KW-0165">Cleavage on pair of basic residues</keyword>